<protein>
    <submittedName>
        <fullName evidence="1">Uncharacterized protein</fullName>
    </submittedName>
</protein>
<organism evidence="1 2">
    <name type="scientific">Ancylostoma caninum</name>
    <name type="common">Dog hookworm</name>
    <dbReference type="NCBI Taxonomy" id="29170"/>
    <lineage>
        <taxon>Eukaryota</taxon>
        <taxon>Metazoa</taxon>
        <taxon>Ecdysozoa</taxon>
        <taxon>Nematoda</taxon>
        <taxon>Chromadorea</taxon>
        <taxon>Rhabditida</taxon>
        <taxon>Rhabditina</taxon>
        <taxon>Rhabditomorpha</taxon>
        <taxon>Strongyloidea</taxon>
        <taxon>Ancylostomatidae</taxon>
        <taxon>Ancylostomatinae</taxon>
        <taxon>Ancylostoma</taxon>
    </lineage>
</organism>
<name>A0A368G9Y0_ANCCA</name>
<keyword evidence="2" id="KW-1185">Reference proteome</keyword>
<evidence type="ECO:0000313" key="2">
    <source>
        <dbReference type="Proteomes" id="UP000252519"/>
    </source>
</evidence>
<comment type="caution">
    <text evidence="1">The sequence shown here is derived from an EMBL/GenBank/DDBJ whole genome shotgun (WGS) entry which is preliminary data.</text>
</comment>
<reference evidence="1 2" key="1">
    <citation type="submission" date="2014-10" db="EMBL/GenBank/DDBJ databases">
        <title>Draft genome of the hookworm Ancylostoma caninum.</title>
        <authorList>
            <person name="Mitreva M."/>
        </authorList>
    </citation>
    <scope>NUCLEOTIDE SEQUENCE [LARGE SCALE GENOMIC DNA]</scope>
    <source>
        <strain evidence="1 2">Baltimore</strain>
    </source>
</reference>
<evidence type="ECO:0000313" key="1">
    <source>
        <dbReference type="EMBL" id="RCN41213.1"/>
    </source>
</evidence>
<dbReference type="EMBL" id="JOJR01000246">
    <property type="protein sequence ID" value="RCN41213.1"/>
    <property type="molecule type" value="Genomic_DNA"/>
</dbReference>
<proteinExistence type="predicted"/>
<dbReference type="Proteomes" id="UP000252519">
    <property type="component" value="Unassembled WGS sequence"/>
</dbReference>
<accession>A0A368G9Y0</accession>
<sequence>MVKHSASNKKTNNADFLQEMPLWCVITRLSAIESRLLSNVSSPSAQQNLIYPTLVKVRAEKLRRITWIGIDEQEDEDSARRFDYKILKEAVY</sequence>
<gene>
    <name evidence="1" type="ORF">ANCCAN_12851</name>
</gene>
<dbReference type="AlphaFoldDB" id="A0A368G9Y0"/>
<dbReference type="OrthoDB" id="5857148at2759"/>